<evidence type="ECO:0000313" key="2">
    <source>
        <dbReference type="Proteomes" id="UP000558475"/>
    </source>
</evidence>
<dbReference type="EMBL" id="JAAXZB010000001">
    <property type="protein sequence ID" value="NKW09129.1"/>
    <property type="molecule type" value="Genomic_DNA"/>
</dbReference>
<proteinExistence type="predicted"/>
<accession>A0A7X6FR31</accession>
<reference evidence="1 2" key="1">
    <citation type="submission" date="2020-04" db="EMBL/GenBank/DDBJ databases">
        <title>Whole genome sequencing of clinical and environmental type strains of Ochrobactrum.</title>
        <authorList>
            <person name="Dharne M."/>
        </authorList>
    </citation>
    <scope>NUCLEOTIDE SEQUENCE [LARGE SCALE GENOMIC DNA]</scope>
    <source>
        <strain evidence="1 2">DSM 13340</strain>
    </source>
</reference>
<comment type="caution">
    <text evidence="1">The sequence shown here is derived from an EMBL/GenBank/DDBJ whole genome shotgun (WGS) entry which is preliminary data.</text>
</comment>
<evidence type="ECO:0000313" key="1">
    <source>
        <dbReference type="EMBL" id="NKW09129.1"/>
    </source>
</evidence>
<gene>
    <name evidence="1" type="ORF">HGG76_02470</name>
</gene>
<sequence length="51" mass="5667">MEADFNTALTLFLHANRNILTDFQKRVIQLVLDADHGPDEAAEALKSLATK</sequence>
<dbReference type="AlphaFoldDB" id="A0A7X6FR31"/>
<protein>
    <submittedName>
        <fullName evidence="1">Uncharacterized protein</fullName>
    </submittedName>
</protein>
<name>A0A7X6FR31_9HYPH</name>
<organism evidence="1 2">
    <name type="scientific">Brucella tritici</name>
    <dbReference type="NCBI Taxonomy" id="94626"/>
    <lineage>
        <taxon>Bacteria</taxon>
        <taxon>Pseudomonadati</taxon>
        <taxon>Pseudomonadota</taxon>
        <taxon>Alphaproteobacteria</taxon>
        <taxon>Hyphomicrobiales</taxon>
        <taxon>Brucellaceae</taxon>
        <taxon>Brucella/Ochrobactrum group</taxon>
        <taxon>Brucella</taxon>
    </lineage>
</organism>
<dbReference type="Proteomes" id="UP000558475">
    <property type="component" value="Unassembled WGS sequence"/>
</dbReference>